<accession>K9WVC9</accession>
<dbReference type="SUPFAM" id="SSF46785">
    <property type="entry name" value="Winged helix' DNA-binding domain"/>
    <property type="match status" value="1"/>
</dbReference>
<dbReference type="EMBL" id="CP003642">
    <property type="protein sequence ID" value="AFZ24153.1"/>
    <property type="molecule type" value="Genomic_DNA"/>
</dbReference>
<dbReference type="RefSeq" id="WP_015207409.1">
    <property type="nucleotide sequence ID" value="NC_019757.1"/>
</dbReference>
<reference evidence="1 2" key="1">
    <citation type="submission" date="2012-06" db="EMBL/GenBank/DDBJ databases">
        <title>Finished chromosome of genome of Cylindrospermum stagnale PCC 7417.</title>
        <authorList>
            <consortium name="US DOE Joint Genome Institute"/>
            <person name="Gugger M."/>
            <person name="Coursin T."/>
            <person name="Rippka R."/>
            <person name="Tandeau De Marsac N."/>
            <person name="Huntemann M."/>
            <person name="Wei C.-L."/>
            <person name="Han J."/>
            <person name="Detter J.C."/>
            <person name="Han C."/>
            <person name="Tapia R."/>
            <person name="Chen A."/>
            <person name="Kyrpides N."/>
            <person name="Mavromatis K."/>
            <person name="Markowitz V."/>
            <person name="Szeto E."/>
            <person name="Ivanova N."/>
            <person name="Pagani I."/>
            <person name="Pati A."/>
            <person name="Goodwin L."/>
            <person name="Nordberg H.P."/>
            <person name="Cantor M.N."/>
            <person name="Hua S.X."/>
            <person name="Woyke T."/>
            <person name="Kerfeld C.A."/>
        </authorList>
    </citation>
    <scope>NUCLEOTIDE SEQUENCE [LARGE SCALE GENOMIC DNA]</scope>
    <source>
        <strain evidence="1 2">PCC 7417</strain>
    </source>
</reference>
<evidence type="ECO:0000313" key="2">
    <source>
        <dbReference type="Proteomes" id="UP000010475"/>
    </source>
</evidence>
<keyword evidence="2" id="KW-1185">Reference proteome</keyword>
<dbReference type="STRING" id="56107.Cylst_1904"/>
<dbReference type="HOGENOM" id="CLU_174733_0_0_3"/>
<sequence length="97" mass="11031">MNNPDSEPSSPKSIADVIDLPEDQRQLVNWITHQKKVTLAEVAVYTNLAESDAQQNLQTLITQGFIQELNDNGSVYYQPRFVGKQKSKLSKNIWDKL</sequence>
<evidence type="ECO:0008006" key="3">
    <source>
        <dbReference type="Google" id="ProtNLM"/>
    </source>
</evidence>
<protein>
    <recommendedName>
        <fullName evidence="3">Transcriptional regulator</fullName>
    </recommendedName>
</protein>
<proteinExistence type="predicted"/>
<name>K9WVC9_9NOST</name>
<organism evidence="1 2">
    <name type="scientific">Cylindrospermum stagnale PCC 7417</name>
    <dbReference type="NCBI Taxonomy" id="56107"/>
    <lineage>
        <taxon>Bacteria</taxon>
        <taxon>Bacillati</taxon>
        <taxon>Cyanobacteriota</taxon>
        <taxon>Cyanophyceae</taxon>
        <taxon>Nostocales</taxon>
        <taxon>Nostocaceae</taxon>
        <taxon>Cylindrospermum</taxon>
    </lineage>
</organism>
<dbReference type="KEGG" id="csg:Cylst_1904"/>
<dbReference type="AlphaFoldDB" id="K9WVC9"/>
<dbReference type="InterPro" id="IPR036390">
    <property type="entry name" value="WH_DNA-bd_sf"/>
</dbReference>
<evidence type="ECO:0000313" key="1">
    <source>
        <dbReference type="EMBL" id="AFZ24153.1"/>
    </source>
</evidence>
<dbReference type="OrthoDB" id="488707at2"/>
<gene>
    <name evidence="1" type="ORF">Cylst_1904</name>
</gene>
<dbReference type="Proteomes" id="UP000010475">
    <property type="component" value="Chromosome"/>
</dbReference>
<dbReference type="eggNOG" id="ENOG5030I2G">
    <property type="taxonomic scope" value="Bacteria"/>
</dbReference>